<dbReference type="Pfam" id="PF04773">
    <property type="entry name" value="FecR"/>
    <property type="match status" value="1"/>
</dbReference>
<keyword evidence="1" id="KW-0472">Membrane</keyword>
<dbReference type="EMBL" id="PYAS01000004">
    <property type="protein sequence ID" value="PSL30100.1"/>
    <property type="molecule type" value="Genomic_DNA"/>
</dbReference>
<keyword evidence="1" id="KW-0812">Transmembrane</keyword>
<gene>
    <name evidence="4" type="ORF">CLV60_10442</name>
</gene>
<feature type="transmembrane region" description="Helical" evidence="1">
    <location>
        <begin position="92"/>
        <end position="110"/>
    </location>
</feature>
<comment type="caution">
    <text evidence="4">The sequence shown here is derived from an EMBL/GenBank/DDBJ whole genome shotgun (WGS) entry which is preliminary data.</text>
</comment>
<dbReference type="Gene3D" id="3.55.50.30">
    <property type="match status" value="1"/>
</dbReference>
<dbReference type="PANTHER" id="PTHR30273:SF2">
    <property type="entry name" value="PROTEIN FECR"/>
    <property type="match status" value="1"/>
</dbReference>
<dbReference type="AlphaFoldDB" id="A0A2P8G801"/>
<sequence>MEADRSSYKLNDFIADDSFKEWALGMAKSDFWDSYRTQYPAQQPVVEEARLLLLALKASQQSREDDHVVEAIWENIKVGKGKKSRTVVFRPAFWRVAAAAAVLLICWGGYHFGGRKEPGFGWQDNIAALSDMTQESNTSGKPRDVRLPDGSMITLENNAVLKYDKDFNAATRTVFLRGKAFFDVARNAEKPFIIHSNGLVTKVLGTSFTIAADEDDDDVTVSVVTGKVAVVPQDRFESLPEKQSPQLSGLVLTPNQKAVYSRESAHLAKTLVENPVVVDKSLVPDHFTFENTPVNEVFAALSKAYGINLVYDSSTFQDCSLIVALEDESLYDKLRVICKTLNATYRVMGSEILIEGKGCKQ</sequence>
<proteinExistence type="predicted"/>
<dbReference type="PIRSF" id="PIRSF018266">
    <property type="entry name" value="FecR"/>
    <property type="match status" value="1"/>
</dbReference>
<dbReference type="RefSeq" id="WP_106595018.1">
    <property type="nucleotide sequence ID" value="NZ_PYAS01000004.1"/>
</dbReference>
<evidence type="ECO:0000256" key="1">
    <source>
        <dbReference type="SAM" id="Phobius"/>
    </source>
</evidence>
<dbReference type="GO" id="GO:0016989">
    <property type="term" value="F:sigma factor antagonist activity"/>
    <property type="evidence" value="ECO:0007669"/>
    <property type="project" value="TreeGrafter"/>
</dbReference>
<dbReference type="Proteomes" id="UP000241964">
    <property type="component" value="Unassembled WGS sequence"/>
</dbReference>
<keyword evidence="1" id="KW-1133">Transmembrane helix</keyword>
<dbReference type="Gene3D" id="2.60.120.1440">
    <property type="match status" value="1"/>
</dbReference>
<evidence type="ECO:0000313" key="4">
    <source>
        <dbReference type="EMBL" id="PSL30100.1"/>
    </source>
</evidence>
<dbReference type="InterPro" id="IPR012373">
    <property type="entry name" value="Ferrdict_sens_TM"/>
</dbReference>
<accession>A0A2P8G801</accession>
<protein>
    <submittedName>
        <fullName evidence="4">FecR family protein</fullName>
    </submittedName>
</protein>
<organism evidence="4 5">
    <name type="scientific">Dyadobacter jiangsuensis</name>
    <dbReference type="NCBI Taxonomy" id="1591085"/>
    <lineage>
        <taxon>Bacteria</taxon>
        <taxon>Pseudomonadati</taxon>
        <taxon>Bacteroidota</taxon>
        <taxon>Cytophagia</taxon>
        <taxon>Cytophagales</taxon>
        <taxon>Spirosomataceae</taxon>
        <taxon>Dyadobacter</taxon>
    </lineage>
</organism>
<keyword evidence="5" id="KW-1185">Reference proteome</keyword>
<evidence type="ECO:0000313" key="5">
    <source>
        <dbReference type="Proteomes" id="UP000241964"/>
    </source>
</evidence>
<feature type="domain" description="Protein FecR C-terminal" evidence="3">
    <location>
        <begin position="287"/>
        <end position="354"/>
    </location>
</feature>
<feature type="domain" description="FecR protein" evidence="2">
    <location>
        <begin position="139"/>
        <end position="228"/>
    </location>
</feature>
<evidence type="ECO:0000259" key="3">
    <source>
        <dbReference type="Pfam" id="PF16344"/>
    </source>
</evidence>
<dbReference type="PANTHER" id="PTHR30273">
    <property type="entry name" value="PERIPLASMIC SIGNAL SENSOR AND SIGMA FACTOR ACTIVATOR FECR-RELATED"/>
    <property type="match status" value="1"/>
</dbReference>
<dbReference type="Pfam" id="PF16344">
    <property type="entry name" value="FecR_C"/>
    <property type="match status" value="1"/>
</dbReference>
<evidence type="ECO:0000259" key="2">
    <source>
        <dbReference type="Pfam" id="PF04773"/>
    </source>
</evidence>
<name>A0A2P8G801_9BACT</name>
<dbReference type="InterPro" id="IPR032508">
    <property type="entry name" value="FecR_C"/>
</dbReference>
<dbReference type="OrthoDB" id="9798846at2"/>
<reference evidence="4 5" key="1">
    <citation type="submission" date="2018-03" db="EMBL/GenBank/DDBJ databases">
        <title>Genomic Encyclopedia of Archaeal and Bacterial Type Strains, Phase II (KMG-II): from individual species to whole genera.</title>
        <authorList>
            <person name="Goeker M."/>
        </authorList>
    </citation>
    <scope>NUCLEOTIDE SEQUENCE [LARGE SCALE GENOMIC DNA]</scope>
    <source>
        <strain evidence="4 5">DSM 29057</strain>
    </source>
</reference>
<dbReference type="InterPro" id="IPR006860">
    <property type="entry name" value="FecR"/>
</dbReference>